<comment type="caution">
    <text evidence="2">The sequence shown here is derived from an EMBL/GenBank/DDBJ whole genome shotgun (WGS) entry which is preliminary data.</text>
</comment>
<evidence type="ECO:0000259" key="1">
    <source>
        <dbReference type="Pfam" id="PF12867"/>
    </source>
</evidence>
<evidence type="ECO:0000313" key="3">
    <source>
        <dbReference type="Proteomes" id="UP001165368"/>
    </source>
</evidence>
<dbReference type="Proteomes" id="UP001165368">
    <property type="component" value="Unassembled WGS sequence"/>
</dbReference>
<keyword evidence="3" id="KW-1185">Reference proteome</keyword>
<dbReference type="SUPFAM" id="SSF109854">
    <property type="entry name" value="DinB/YfiT-like putative metalloenzymes"/>
    <property type="match status" value="1"/>
</dbReference>
<dbReference type="EMBL" id="JAKLTQ010000012">
    <property type="protein sequence ID" value="MCG2623224.1"/>
    <property type="molecule type" value="Genomic_DNA"/>
</dbReference>
<dbReference type="Gene3D" id="1.20.120.450">
    <property type="entry name" value="dinb family like domain"/>
    <property type="match status" value="1"/>
</dbReference>
<feature type="domain" description="DinB-like" evidence="1">
    <location>
        <begin position="8"/>
        <end position="141"/>
    </location>
</feature>
<organism evidence="2 3">
    <name type="scientific">Arthrobacter hankyongi</name>
    <dbReference type="NCBI Taxonomy" id="2904801"/>
    <lineage>
        <taxon>Bacteria</taxon>
        <taxon>Bacillati</taxon>
        <taxon>Actinomycetota</taxon>
        <taxon>Actinomycetes</taxon>
        <taxon>Micrococcales</taxon>
        <taxon>Micrococcaceae</taxon>
        <taxon>Arthrobacter</taxon>
    </lineage>
</organism>
<proteinExistence type="predicted"/>
<gene>
    <name evidence="2" type="ORF">LVY72_15095</name>
</gene>
<dbReference type="InterPro" id="IPR024775">
    <property type="entry name" value="DinB-like"/>
</dbReference>
<reference evidence="2" key="1">
    <citation type="submission" date="2022-01" db="EMBL/GenBank/DDBJ databases">
        <authorList>
            <person name="Jo J.-H."/>
            <person name="Im W.-T."/>
        </authorList>
    </citation>
    <scope>NUCLEOTIDE SEQUENCE</scope>
    <source>
        <strain evidence="2">I2-34</strain>
    </source>
</reference>
<dbReference type="Pfam" id="PF12867">
    <property type="entry name" value="DinB_2"/>
    <property type="match status" value="1"/>
</dbReference>
<sequence length="203" mass="21866">MTVTSEDLRRVADGVLERFALLPDEAWDRPAFELAWTCRETAGHILDDLGGYALQLSGSRPPQDDYVELLEPPPLRAGGPRIIFYPDPAAGTRGILRCLDAAAGLLCSVVATADGKRGYHPMGISDAEGFAAMGIVEAAVHAFDILTVHQIPYAADASVCARVLDRLFPAAVRTGDPWQDLLGACGRTPATRGLPWRWDASVR</sequence>
<protein>
    <submittedName>
        <fullName evidence="2">DinB family protein</fullName>
    </submittedName>
</protein>
<dbReference type="InterPro" id="IPR034660">
    <property type="entry name" value="DinB/YfiT-like"/>
</dbReference>
<dbReference type="RefSeq" id="WP_237822324.1">
    <property type="nucleotide sequence ID" value="NZ_JAKLTQ010000012.1"/>
</dbReference>
<accession>A0ABS9L971</accession>
<evidence type="ECO:0000313" key="2">
    <source>
        <dbReference type="EMBL" id="MCG2623224.1"/>
    </source>
</evidence>
<name>A0ABS9L971_9MICC</name>